<name>A0AAV7MDC1_PLEWA</name>
<evidence type="ECO:0000313" key="9">
    <source>
        <dbReference type="Proteomes" id="UP001066276"/>
    </source>
</evidence>
<keyword evidence="7" id="KW-0472">Membrane</keyword>
<evidence type="ECO:0000256" key="5">
    <source>
        <dbReference type="ARBA" id="ARBA00022801"/>
    </source>
</evidence>
<evidence type="ECO:0000256" key="7">
    <source>
        <dbReference type="SAM" id="Phobius"/>
    </source>
</evidence>
<accession>A0AAV7MDC1</accession>
<feature type="transmembrane region" description="Helical" evidence="7">
    <location>
        <begin position="86"/>
        <end position="105"/>
    </location>
</feature>
<dbReference type="Proteomes" id="UP001066276">
    <property type="component" value="Chromosome 10"/>
</dbReference>
<dbReference type="AlphaFoldDB" id="A0AAV7MDC1"/>
<comment type="similarity">
    <text evidence="1">Belongs to the peptidase S10 family.</text>
</comment>
<gene>
    <name evidence="8" type="ORF">NDU88_005572</name>
</gene>
<comment type="caution">
    <text evidence="8">The sequence shown here is derived from an EMBL/GenBank/DDBJ whole genome shotgun (WGS) entry which is preliminary data.</text>
</comment>
<evidence type="ECO:0000313" key="8">
    <source>
        <dbReference type="EMBL" id="KAJ1100487.1"/>
    </source>
</evidence>
<dbReference type="InterPro" id="IPR029058">
    <property type="entry name" value="AB_hydrolase_fold"/>
</dbReference>
<dbReference type="Gene3D" id="3.40.50.1820">
    <property type="entry name" value="alpha/beta hydrolase"/>
    <property type="match status" value="1"/>
</dbReference>
<keyword evidence="2" id="KW-0121">Carboxypeptidase</keyword>
<reference evidence="8" key="1">
    <citation type="journal article" date="2022" name="bioRxiv">
        <title>Sequencing and chromosome-scale assembly of the giantPleurodeles waltlgenome.</title>
        <authorList>
            <person name="Brown T."/>
            <person name="Elewa A."/>
            <person name="Iarovenko S."/>
            <person name="Subramanian E."/>
            <person name="Araus A.J."/>
            <person name="Petzold A."/>
            <person name="Susuki M."/>
            <person name="Suzuki K.-i.T."/>
            <person name="Hayashi T."/>
            <person name="Toyoda A."/>
            <person name="Oliveira C."/>
            <person name="Osipova E."/>
            <person name="Leigh N.D."/>
            <person name="Simon A."/>
            <person name="Yun M.H."/>
        </authorList>
    </citation>
    <scope>NUCLEOTIDE SEQUENCE</scope>
    <source>
        <strain evidence="8">20211129_DDA</strain>
        <tissue evidence="8">Liver</tissue>
    </source>
</reference>
<dbReference type="Pfam" id="PF00450">
    <property type="entry name" value="Peptidase_S10"/>
    <property type="match status" value="1"/>
</dbReference>
<proteinExistence type="inferred from homology"/>
<dbReference type="PANTHER" id="PTHR11802:SF472">
    <property type="entry name" value="SERINE CARBOXYPEPTIDASE CPVL-RELATED"/>
    <property type="match status" value="1"/>
</dbReference>
<evidence type="ECO:0000256" key="2">
    <source>
        <dbReference type="ARBA" id="ARBA00022645"/>
    </source>
</evidence>
<keyword evidence="9" id="KW-1185">Reference proteome</keyword>
<protein>
    <recommendedName>
        <fullName evidence="10">Serine carboxypeptidase CPVL</fullName>
    </recommendedName>
</protein>
<dbReference type="InterPro" id="IPR001563">
    <property type="entry name" value="Peptidase_S10"/>
</dbReference>
<keyword evidence="7" id="KW-0812">Transmembrane</keyword>
<dbReference type="EMBL" id="JANPWB010000014">
    <property type="protein sequence ID" value="KAJ1100487.1"/>
    <property type="molecule type" value="Genomic_DNA"/>
</dbReference>
<evidence type="ECO:0000256" key="4">
    <source>
        <dbReference type="ARBA" id="ARBA00022729"/>
    </source>
</evidence>
<dbReference type="GO" id="GO:0004185">
    <property type="term" value="F:serine-type carboxypeptidase activity"/>
    <property type="evidence" value="ECO:0007669"/>
    <property type="project" value="InterPro"/>
</dbReference>
<keyword evidence="5" id="KW-0378">Hydrolase</keyword>
<organism evidence="8 9">
    <name type="scientific">Pleurodeles waltl</name>
    <name type="common">Iberian ribbed newt</name>
    <dbReference type="NCBI Taxonomy" id="8319"/>
    <lineage>
        <taxon>Eukaryota</taxon>
        <taxon>Metazoa</taxon>
        <taxon>Chordata</taxon>
        <taxon>Craniata</taxon>
        <taxon>Vertebrata</taxon>
        <taxon>Euteleostomi</taxon>
        <taxon>Amphibia</taxon>
        <taxon>Batrachia</taxon>
        <taxon>Caudata</taxon>
        <taxon>Salamandroidea</taxon>
        <taxon>Salamandridae</taxon>
        <taxon>Pleurodelinae</taxon>
        <taxon>Pleurodeles</taxon>
    </lineage>
</organism>
<evidence type="ECO:0000256" key="6">
    <source>
        <dbReference type="ARBA" id="ARBA00023180"/>
    </source>
</evidence>
<dbReference type="SUPFAM" id="SSF53474">
    <property type="entry name" value="alpha/beta-Hydrolases"/>
    <property type="match status" value="1"/>
</dbReference>
<dbReference type="PRINTS" id="PR00724">
    <property type="entry name" value="CRBOXYPTASEC"/>
</dbReference>
<keyword evidence="3" id="KW-0645">Protease</keyword>
<keyword evidence="6" id="KW-0325">Glycoprotein</keyword>
<evidence type="ECO:0008006" key="10">
    <source>
        <dbReference type="Google" id="ProtNLM"/>
    </source>
</evidence>
<keyword evidence="7" id="KW-1133">Transmembrane helix</keyword>
<evidence type="ECO:0000256" key="3">
    <source>
        <dbReference type="ARBA" id="ARBA00022670"/>
    </source>
</evidence>
<sequence length="303" mass="34164">MCLYCSIPSPPLLVWASKREKEGLPAQICPLHMDRRLWADSACWEDVAKAKKGQRLASAAFHFGALTLPNQPIAADRRKMQKMMNLFVMLSLAMALNLCSAQKWMSPFRKMFRGIKVSTPTREDPGKPLFLTPYLESGRIQEARELSLVGQLPGYNVKSYSGYLTVNKTYNSNLFFWFFPAQVEPENAPLLLWLQGGPGGTSMFGLFVEHGPYVVNKNLTLCARKYPWTSHYSLIYIDNPVGTGFSFTDDSQGFAKDQVDVGRDLYSALTQFLQIFPEYQKNDFYATGEVNTTNFENATDIAA</sequence>
<dbReference type="PANTHER" id="PTHR11802">
    <property type="entry name" value="SERINE PROTEASE FAMILY S10 SERINE CARBOXYPEPTIDASE"/>
    <property type="match status" value="1"/>
</dbReference>
<evidence type="ECO:0000256" key="1">
    <source>
        <dbReference type="ARBA" id="ARBA00009431"/>
    </source>
</evidence>
<dbReference type="GO" id="GO:0006508">
    <property type="term" value="P:proteolysis"/>
    <property type="evidence" value="ECO:0007669"/>
    <property type="project" value="UniProtKB-KW"/>
</dbReference>
<keyword evidence="4" id="KW-0732">Signal</keyword>